<name>A0A397SEM2_9GLOM</name>
<feature type="transmembrane region" description="Helical" evidence="1">
    <location>
        <begin position="43"/>
        <end position="59"/>
    </location>
</feature>
<evidence type="ECO:0000313" key="3">
    <source>
        <dbReference type="EMBL" id="RIA87398.1"/>
    </source>
</evidence>
<organism evidence="2 4">
    <name type="scientific">Glomus cerebriforme</name>
    <dbReference type="NCBI Taxonomy" id="658196"/>
    <lineage>
        <taxon>Eukaryota</taxon>
        <taxon>Fungi</taxon>
        <taxon>Fungi incertae sedis</taxon>
        <taxon>Mucoromycota</taxon>
        <taxon>Glomeromycotina</taxon>
        <taxon>Glomeromycetes</taxon>
        <taxon>Glomerales</taxon>
        <taxon>Glomeraceae</taxon>
        <taxon>Glomus</taxon>
    </lineage>
</organism>
<protein>
    <submittedName>
        <fullName evidence="2">Uncharacterized protein</fullName>
    </submittedName>
</protein>
<accession>A0A397SEM2</accession>
<keyword evidence="1" id="KW-0472">Membrane</keyword>
<dbReference type="AlphaFoldDB" id="A0A397SEM2"/>
<evidence type="ECO:0000256" key="1">
    <source>
        <dbReference type="SAM" id="Phobius"/>
    </source>
</evidence>
<keyword evidence="1" id="KW-1133">Transmembrane helix</keyword>
<comment type="caution">
    <text evidence="2">The sequence shown here is derived from an EMBL/GenBank/DDBJ whole genome shotgun (WGS) entry which is preliminary data.</text>
</comment>
<dbReference type="EMBL" id="QKYT01000642">
    <property type="protein sequence ID" value="RIA82685.1"/>
    <property type="molecule type" value="Genomic_DNA"/>
</dbReference>
<dbReference type="Proteomes" id="UP000265703">
    <property type="component" value="Unassembled WGS sequence"/>
</dbReference>
<evidence type="ECO:0000313" key="4">
    <source>
        <dbReference type="Proteomes" id="UP000265703"/>
    </source>
</evidence>
<gene>
    <name evidence="3" type="ORF">C1645_777359</name>
    <name evidence="2" type="ORF">C1645_787860</name>
</gene>
<dbReference type="EMBL" id="QKYT01000310">
    <property type="protein sequence ID" value="RIA87398.1"/>
    <property type="molecule type" value="Genomic_DNA"/>
</dbReference>
<reference evidence="2 4" key="1">
    <citation type="submission" date="2018-06" db="EMBL/GenBank/DDBJ databases">
        <title>Comparative genomics reveals the genomic features of Rhizophagus irregularis, R. cerebriforme, R. diaphanum and Gigaspora rosea, and their symbiotic lifestyle signature.</title>
        <authorList>
            <person name="Morin E."/>
            <person name="San Clemente H."/>
            <person name="Chen E.C.H."/>
            <person name="De La Providencia I."/>
            <person name="Hainaut M."/>
            <person name="Kuo A."/>
            <person name="Kohler A."/>
            <person name="Murat C."/>
            <person name="Tang N."/>
            <person name="Roy S."/>
            <person name="Loubradou J."/>
            <person name="Henrissat B."/>
            <person name="Grigoriev I.V."/>
            <person name="Corradi N."/>
            <person name="Roux C."/>
            <person name="Martin F.M."/>
        </authorList>
    </citation>
    <scope>NUCLEOTIDE SEQUENCE [LARGE SCALE GENOMIC DNA]</scope>
    <source>
        <strain evidence="2 4">DAOM 227022</strain>
    </source>
</reference>
<keyword evidence="1" id="KW-0812">Transmembrane</keyword>
<sequence length="60" mass="6946">MFLSLITITRLKECRGIRFLLFFFLLLSGPADIVKIANYSRKKLSLVYLFFFGLISIAIL</sequence>
<proteinExistence type="predicted"/>
<evidence type="ECO:0000313" key="2">
    <source>
        <dbReference type="EMBL" id="RIA82685.1"/>
    </source>
</evidence>
<keyword evidence="4" id="KW-1185">Reference proteome</keyword>